<feature type="compositionally biased region" description="Low complexity" evidence="11">
    <location>
        <begin position="7"/>
        <end position="25"/>
    </location>
</feature>
<evidence type="ECO:0000256" key="5">
    <source>
        <dbReference type="ARBA" id="ARBA00023136"/>
    </source>
</evidence>
<evidence type="ECO:0000259" key="13">
    <source>
        <dbReference type="Pfam" id="PF17733"/>
    </source>
</evidence>
<proteinExistence type="inferred from homology"/>
<protein>
    <recommendedName>
        <fullName evidence="7 10">Peroxisomal membrane protein PEX14</fullName>
    </recommendedName>
    <alternativeName>
        <fullName evidence="8 10">Peroxin-14</fullName>
    </alternativeName>
</protein>
<dbReference type="InterPro" id="IPR036388">
    <property type="entry name" value="WH-like_DNA-bd_sf"/>
</dbReference>
<evidence type="ECO:0000256" key="6">
    <source>
        <dbReference type="ARBA" id="ARBA00023140"/>
    </source>
</evidence>
<feature type="compositionally biased region" description="Low complexity" evidence="11">
    <location>
        <begin position="493"/>
        <end position="512"/>
    </location>
</feature>
<evidence type="ECO:0000256" key="8">
    <source>
        <dbReference type="ARBA" id="ARBA00029691"/>
    </source>
</evidence>
<dbReference type="InterPro" id="IPR040554">
    <property type="entry name" value="KPWE_PEX14_dom"/>
</dbReference>
<organism evidence="14 15">
    <name type="scientific">Coccomyxa subellipsoidea</name>
    <dbReference type="NCBI Taxonomy" id="248742"/>
    <lineage>
        <taxon>Eukaryota</taxon>
        <taxon>Viridiplantae</taxon>
        <taxon>Chlorophyta</taxon>
        <taxon>core chlorophytes</taxon>
        <taxon>Trebouxiophyceae</taxon>
        <taxon>Trebouxiophyceae incertae sedis</taxon>
        <taxon>Coccomyxaceae</taxon>
        <taxon>Coccomyxa</taxon>
    </lineage>
</organism>
<evidence type="ECO:0000256" key="7">
    <source>
        <dbReference type="ARBA" id="ARBA00029502"/>
    </source>
</evidence>
<evidence type="ECO:0000256" key="11">
    <source>
        <dbReference type="SAM" id="MobiDB-lite"/>
    </source>
</evidence>
<evidence type="ECO:0000313" key="14">
    <source>
        <dbReference type="EMBL" id="KAK9918528.1"/>
    </source>
</evidence>
<comment type="caution">
    <text evidence="14">The sequence shown here is derived from an EMBL/GenBank/DDBJ whole genome shotgun (WGS) entry which is preliminary data.</text>
</comment>
<comment type="similarity">
    <text evidence="1 10">Belongs to the peroxin-14 family.</text>
</comment>
<dbReference type="Proteomes" id="UP001491310">
    <property type="component" value="Unassembled WGS sequence"/>
</dbReference>
<evidence type="ECO:0000256" key="1">
    <source>
        <dbReference type="ARBA" id="ARBA00005443"/>
    </source>
</evidence>
<gene>
    <name evidence="14" type="ORF">WJX75_004765</name>
</gene>
<evidence type="ECO:0000256" key="10">
    <source>
        <dbReference type="RuleBase" id="RU367032"/>
    </source>
</evidence>
<dbReference type="Pfam" id="PF17733">
    <property type="entry name" value="KPWE_dom"/>
    <property type="match status" value="1"/>
</dbReference>
<feature type="domain" description="Peroxisomal membrane protein PEX14-like KPWE" evidence="13">
    <location>
        <begin position="335"/>
        <end position="385"/>
    </location>
</feature>
<keyword evidence="6 10" id="KW-0576">Peroxisome</keyword>
<dbReference type="Gene3D" id="1.10.10.10">
    <property type="entry name" value="Winged helix-like DNA-binding domain superfamily/Winged helix DNA-binding domain"/>
    <property type="match status" value="1"/>
</dbReference>
<evidence type="ECO:0000256" key="9">
    <source>
        <dbReference type="ARBA" id="ARBA00046271"/>
    </source>
</evidence>
<feature type="compositionally biased region" description="Pro residues" evidence="11">
    <location>
        <begin position="481"/>
        <end position="492"/>
    </location>
</feature>
<name>A0ABR2Z341_9CHLO</name>
<feature type="region of interest" description="Disordered" evidence="11">
    <location>
        <begin position="1"/>
        <end position="44"/>
    </location>
</feature>
<feature type="compositionally biased region" description="Low complexity" evidence="11">
    <location>
        <begin position="461"/>
        <end position="477"/>
    </location>
</feature>
<evidence type="ECO:0000256" key="3">
    <source>
        <dbReference type="ARBA" id="ARBA00022927"/>
    </source>
</evidence>
<dbReference type="InterPro" id="IPR025655">
    <property type="entry name" value="PEX14"/>
</dbReference>
<evidence type="ECO:0000313" key="15">
    <source>
        <dbReference type="Proteomes" id="UP001491310"/>
    </source>
</evidence>
<dbReference type="Pfam" id="PF04695">
    <property type="entry name" value="Pex14_N"/>
    <property type="match status" value="1"/>
</dbReference>
<evidence type="ECO:0000259" key="12">
    <source>
        <dbReference type="Pfam" id="PF04695"/>
    </source>
</evidence>
<keyword evidence="3 10" id="KW-0653">Protein transport</keyword>
<evidence type="ECO:0000256" key="2">
    <source>
        <dbReference type="ARBA" id="ARBA00022448"/>
    </source>
</evidence>
<keyword evidence="4" id="KW-0811">Translocation</keyword>
<comment type="function">
    <text evidence="10">Component of the PEX13-PEX14 docking complex, a translocon channel that specifically mediates the import of peroxisomal cargo proteins bound to PEX5 receptor. The PEX13-PEX14 docking complex forms a large import pore which can be opened to a diameter of about 9 nm. Mechanistically, PEX5 receptor along with cargo proteins associates with the PEX14 subunit of the PEX13-PEX14 docking complex in the cytosol, leading to the insertion of the receptor into the organelle membrane with the concomitant translocation of the cargo into the peroxisome matrix.</text>
</comment>
<feature type="compositionally biased region" description="Low complexity" evidence="11">
    <location>
        <begin position="32"/>
        <end position="42"/>
    </location>
</feature>
<reference evidence="14 15" key="1">
    <citation type="journal article" date="2024" name="Nat. Commun.">
        <title>Phylogenomics reveals the evolutionary origins of lichenization in chlorophyte algae.</title>
        <authorList>
            <person name="Puginier C."/>
            <person name="Libourel C."/>
            <person name="Otte J."/>
            <person name="Skaloud P."/>
            <person name="Haon M."/>
            <person name="Grisel S."/>
            <person name="Petersen M."/>
            <person name="Berrin J.G."/>
            <person name="Delaux P.M."/>
            <person name="Dal Grande F."/>
            <person name="Keller J."/>
        </authorList>
    </citation>
    <scope>NUCLEOTIDE SEQUENCE [LARGE SCALE GENOMIC DNA]</scope>
    <source>
        <strain evidence="14 15">SAG 216-7</strain>
    </source>
</reference>
<sequence length="532" mass="54730">MAEGDLQEPGAQQEQSSAAAGLQGANADVGHSAPPAKSAAAPLREDQIQNAVSFLSHPKVRSSSAASKVSFLEKKGLTQPEIEEAFRRVPDTPTASVPAGPSGLPAQAAAEVPRKPFPTGTAATLQQLQPVPLAPPPPQPIRWTQVVVGLGLVAAVGYAVKQYAYPKVTQWYKEWRSDSEKEAAEQEAQKTAQLVASAIQAQTAEMQKTLGELKEAIGTLEKGKAAAVEGPPDTVTLAQLRSELRVLATSLNEFGSPAKAGVDAEESRKLDEIKTMVATVAGQLSARPIAIMPAQDPFRSPDARTNGVQEVSPPSPFTANGAPENATAEPLSPPPHPASYMDVLEMLEKGQTPPGIRHDIIDEPPNPSALPSGARLKPRPKPWERSASAPDSAATNGALSPGAGVPHTSSAGAFPPATRAAVPPSNGERSPPRSPWTPVADGVPSYAVQNAEPKTEPVGQGSSADAAGASSSSPADAWKPPAVPQPSIPRPAPVARSVSPAASADGNSGAAAKEAKTETAPDQAEAPEEPAA</sequence>
<feature type="domain" description="Peroxisome membrane anchor protein Pex14p N-terminal" evidence="12">
    <location>
        <begin position="44"/>
        <end position="88"/>
    </location>
</feature>
<feature type="region of interest" description="Disordered" evidence="11">
    <location>
        <begin position="294"/>
        <end position="532"/>
    </location>
</feature>
<keyword evidence="15" id="KW-1185">Reference proteome</keyword>
<dbReference type="EMBL" id="JALJOT010000001">
    <property type="protein sequence ID" value="KAK9918528.1"/>
    <property type="molecule type" value="Genomic_DNA"/>
</dbReference>
<dbReference type="InterPro" id="IPR006785">
    <property type="entry name" value="Pex14_N"/>
</dbReference>
<keyword evidence="2 10" id="KW-0813">Transport</keyword>
<accession>A0ABR2Z341</accession>
<comment type="subcellular location">
    <subcellularLocation>
        <location evidence="9 10">Peroxisome membrane</location>
    </subcellularLocation>
</comment>
<dbReference type="PANTHER" id="PTHR23058:SF0">
    <property type="entry name" value="PEROXISOMAL MEMBRANE PROTEIN PEX14"/>
    <property type="match status" value="1"/>
</dbReference>
<evidence type="ECO:0000256" key="4">
    <source>
        <dbReference type="ARBA" id="ARBA00023010"/>
    </source>
</evidence>
<feature type="region of interest" description="Disordered" evidence="11">
    <location>
        <begin position="87"/>
        <end position="119"/>
    </location>
</feature>
<keyword evidence="5 10" id="KW-0472">Membrane</keyword>
<dbReference type="PANTHER" id="PTHR23058">
    <property type="entry name" value="PEROXISOMAL MEMBRANE PROTEIN PEX14"/>
    <property type="match status" value="1"/>
</dbReference>